<reference evidence="10" key="1">
    <citation type="submission" date="2011-03" db="EMBL/GenBank/DDBJ databases">
        <title>Draft genome sequence of Brevundimonas diminuta.</title>
        <authorList>
            <person name="Brown P.J.B."/>
            <person name="Buechlein A."/>
            <person name="Hemmerich C."/>
            <person name="Brun Y.V."/>
        </authorList>
    </citation>
    <scope>NUCLEOTIDE SEQUENCE [LARGE SCALE GENOMIC DNA]</scope>
    <source>
        <strain evidence="10">C19</strain>
    </source>
</reference>
<dbReference type="InterPro" id="IPR001631">
    <property type="entry name" value="TopoI"/>
</dbReference>
<dbReference type="STRING" id="715226.ABI_05720"/>
<dbReference type="PRINTS" id="PR00416">
    <property type="entry name" value="EUTPISMRASEI"/>
</dbReference>
<dbReference type="InterPro" id="IPR049331">
    <property type="entry name" value="Top1B_N_bact"/>
</dbReference>
<dbReference type="EMBL" id="GL883077">
    <property type="protein sequence ID" value="EGF92139.1"/>
    <property type="molecule type" value="Genomic_DNA"/>
</dbReference>
<dbReference type="Gene3D" id="1.10.132.120">
    <property type="match status" value="1"/>
</dbReference>
<dbReference type="Pfam" id="PF01028">
    <property type="entry name" value="Topoisom_I"/>
    <property type="match status" value="1"/>
</dbReference>
<evidence type="ECO:0000259" key="7">
    <source>
        <dbReference type="Pfam" id="PF01028"/>
    </source>
</evidence>
<dbReference type="eggNOG" id="COG3569">
    <property type="taxonomic scope" value="Bacteria"/>
</dbReference>
<evidence type="ECO:0000259" key="8">
    <source>
        <dbReference type="Pfam" id="PF21338"/>
    </source>
</evidence>
<feature type="domain" description="DNA topoisomerase I catalytic core eukaryotic-type" evidence="7">
    <location>
        <begin position="98"/>
        <end position="313"/>
    </location>
</feature>
<protein>
    <recommendedName>
        <fullName evidence="3">DNA topoisomerase</fullName>
        <ecNumber evidence="3">5.6.2.1</ecNumber>
    </recommendedName>
</protein>
<comment type="similarity">
    <text evidence="2">Belongs to the type IB topoisomerase family.</text>
</comment>
<dbReference type="AlphaFoldDB" id="F4QKI7"/>
<evidence type="ECO:0000256" key="4">
    <source>
        <dbReference type="ARBA" id="ARBA00023029"/>
    </source>
</evidence>
<dbReference type="Proteomes" id="UP000006512">
    <property type="component" value="Unassembled WGS sequence"/>
</dbReference>
<dbReference type="InterPro" id="IPR035447">
    <property type="entry name" value="DNA_topo_I_N_sf"/>
</dbReference>
<dbReference type="Gene3D" id="3.90.15.10">
    <property type="entry name" value="Topoisomerase I, Chain A, domain 3"/>
    <property type="match status" value="1"/>
</dbReference>
<dbReference type="HOGENOM" id="CLU_046978_1_1_5"/>
<dbReference type="OrthoDB" id="9778962at2"/>
<feature type="domain" description="DNA topoisomerase IB N-terminal" evidence="8">
    <location>
        <begin position="37"/>
        <end position="85"/>
    </location>
</feature>
<dbReference type="GO" id="GO:0006265">
    <property type="term" value="P:DNA topological change"/>
    <property type="evidence" value="ECO:0007669"/>
    <property type="project" value="InterPro"/>
</dbReference>
<keyword evidence="6 9" id="KW-0413">Isomerase</keyword>
<dbReference type="SUPFAM" id="SSF56349">
    <property type="entry name" value="DNA breaking-rejoining enzymes"/>
    <property type="match status" value="1"/>
</dbReference>
<dbReference type="GO" id="GO:0003677">
    <property type="term" value="F:DNA binding"/>
    <property type="evidence" value="ECO:0007669"/>
    <property type="project" value="UniProtKB-KW"/>
</dbReference>
<dbReference type="EC" id="5.6.2.1" evidence="3"/>
<evidence type="ECO:0000256" key="2">
    <source>
        <dbReference type="ARBA" id="ARBA00006645"/>
    </source>
</evidence>
<proteinExistence type="inferred from homology"/>
<accession>F4QKI7</accession>
<evidence type="ECO:0000256" key="3">
    <source>
        <dbReference type="ARBA" id="ARBA00012891"/>
    </source>
</evidence>
<keyword evidence="5" id="KW-0238">DNA-binding</keyword>
<sequence>MYESGETVHPATQAEDFGLRYVTGLEPGIRRKKRGKHFHFFMPDGARITDDVEIARIRKLAIPPAYRDVWICADPSGHLQATGIDARGRKQYRYHPDWRCLRDGTKFSHILNFAAALPKLRATVAEHMAQRGLSREKVLATVVALLERTMIRVGNDDYAKQNDSYGLTTLRDDHVEVKCSQIRFRFKGKSGKQWNLKLTDRRIAHVIKACADVEGLELFKYVDDNGVVRDVTSGDVNAYLKEITGSCFTAKDFRTWTGTVLAAIALHGMELGAPETRAKRYVKEAVERVAARLGNTPSVCRKCYIHPKVIDAYLEGTLALRLTSDIETAVPGELGVDEKRVLAFLKKRLG</sequence>
<dbReference type="Pfam" id="PF21338">
    <property type="entry name" value="Top1B_N_bact"/>
    <property type="match status" value="1"/>
</dbReference>
<dbReference type="PROSITE" id="PS52038">
    <property type="entry name" value="TOPO_IB_2"/>
    <property type="match status" value="1"/>
</dbReference>
<keyword evidence="10" id="KW-1185">Reference proteome</keyword>
<dbReference type="GO" id="GO:0003917">
    <property type="term" value="F:DNA topoisomerase type I (single strand cut, ATP-independent) activity"/>
    <property type="evidence" value="ECO:0007669"/>
    <property type="project" value="UniProtKB-EC"/>
</dbReference>
<organism evidence="9 10">
    <name type="scientific">Asticcacaulis biprosthecium C19</name>
    <dbReference type="NCBI Taxonomy" id="715226"/>
    <lineage>
        <taxon>Bacteria</taxon>
        <taxon>Pseudomonadati</taxon>
        <taxon>Pseudomonadota</taxon>
        <taxon>Alphaproteobacteria</taxon>
        <taxon>Caulobacterales</taxon>
        <taxon>Caulobacteraceae</taxon>
        <taxon>Asticcacaulis</taxon>
    </lineage>
</organism>
<dbReference type="RefSeq" id="WP_006271309.1">
    <property type="nucleotide sequence ID" value="NZ_GL883077.1"/>
</dbReference>
<dbReference type="InterPro" id="IPR011010">
    <property type="entry name" value="DNA_brk_join_enz"/>
</dbReference>
<name>F4QKI7_9CAUL</name>
<dbReference type="SUPFAM" id="SSF55869">
    <property type="entry name" value="DNA topoisomerase I domain"/>
    <property type="match status" value="1"/>
</dbReference>
<evidence type="ECO:0000313" key="10">
    <source>
        <dbReference type="Proteomes" id="UP000006512"/>
    </source>
</evidence>
<keyword evidence="4" id="KW-0799">Topoisomerase</keyword>
<comment type="catalytic activity">
    <reaction evidence="1">
        <text>ATP-independent breakage of single-stranded DNA, followed by passage and rejoining.</text>
        <dbReference type="EC" id="5.6.2.1"/>
    </reaction>
</comment>
<gene>
    <name evidence="9" type="ORF">ABI_05720</name>
</gene>
<dbReference type="InterPro" id="IPR014711">
    <property type="entry name" value="TopoI_cat_a-hlx-sub_euk"/>
</dbReference>
<evidence type="ECO:0000313" key="9">
    <source>
        <dbReference type="EMBL" id="EGF92139.1"/>
    </source>
</evidence>
<dbReference type="Gene3D" id="3.30.66.10">
    <property type="entry name" value="DNA topoisomerase I domain"/>
    <property type="match status" value="1"/>
</dbReference>
<evidence type="ECO:0000256" key="1">
    <source>
        <dbReference type="ARBA" id="ARBA00000213"/>
    </source>
</evidence>
<evidence type="ECO:0000256" key="5">
    <source>
        <dbReference type="ARBA" id="ARBA00023125"/>
    </source>
</evidence>
<evidence type="ECO:0000256" key="6">
    <source>
        <dbReference type="ARBA" id="ARBA00023235"/>
    </source>
</evidence>
<dbReference type="InterPro" id="IPR013500">
    <property type="entry name" value="TopoI_cat_euk"/>
</dbReference>